<dbReference type="RefSeq" id="WP_344528783.1">
    <property type="nucleotide sequence ID" value="NZ_BAAAPE010000008.1"/>
</dbReference>
<comment type="caution">
    <text evidence="2">The sequence shown here is derived from an EMBL/GenBank/DDBJ whole genome shotgun (WGS) entry which is preliminary data.</text>
</comment>
<organism evidence="2 3">
    <name type="scientific">Streptomyces albiaxialis</name>
    <dbReference type="NCBI Taxonomy" id="329523"/>
    <lineage>
        <taxon>Bacteria</taxon>
        <taxon>Bacillati</taxon>
        <taxon>Actinomycetota</taxon>
        <taxon>Actinomycetes</taxon>
        <taxon>Kitasatosporales</taxon>
        <taxon>Streptomycetaceae</taxon>
        <taxon>Streptomyces</taxon>
    </lineage>
</organism>
<keyword evidence="3" id="KW-1185">Reference proteome</keyword>
<feature type="compositionally biased region" description="Low complexity" evidence="1">
    <location>
        <begin position="8"/>
        <end position="17"/>
    </location>
</feature>
<gene>
    <name evidence="2" type="ORF">GCM10009801_33460</name>
</gene>
<reference evidence="3" key="1">
    <citation type="journal article" date="2019" name="Int. J. Syst. Evol. Microbiol.">
        <title>The Global Catalogue of Microorganisms (GCM) 10K type strain sequencing project: providing services to taxonomists for standard genome sequencing and annotation.</title>
        <authorList>
            <consortium name="The Broad Institute Genomics Platform"/>
            <consortium name="The Broad Institute Genome Sequencing Center for Infectious Disease"/>
            <person name="Wu L."/>
            <person name="Ma J."/>
        </authorList>
    </citation>
    <scope>NUCLEOTIDE SEQUENCE [LARGE SCALE GENOMIC DNA]</scope>
    <source>
        <strain evidence="3">JCM 15478</strain>
    </source>
</reference>
<dbReference type="Proteomes" id="UP001500016">
    <property type="component" value="Unassembled WGS sequence"/>
</dbReference>
<evidence type="ECO:0000313" key="2">
    <source>
        <dbReference type="EMBL" id="GAA2077390.1"/>
    </source>
</evidence>
<feature type="region of interest" description="Disordered" evidence="1">
    <location>
        <begin position="1"/>
        <end position="31"/>
    </location>
</feature>
<dbReference type="SUPFAM" id="SSF56059">
    <property type="entry name" value="Glutathione synthetase ATP-binding domain-like"/>
    <property type="match status" value="1"/>
</dbReference>
<feature type="region of interest" description="Disordered" evidence="1">
    <location>
        <begin position="459"/>
        <end position="480"/>
    </location>
</feature>
<evidence type="ECO:0000313" key="3">
    <source>
        <dbReference type="Proteomes" id="UP001500016"/>
    </source>
</evidence>
<proteinExistence type="predicted"/>
<feature type="compositionally biased region" description="Basic and acidic residues" evidence="1">
    <location>
        <begin position="18"/>
        <end position="30"/>
    </location>
</feature>
<name>A0ABP5HHU0_9ACTN</name>
<dbReference type="EMBL" id="BAAAPE010000008">
    <property type="protein sequence ID" value="GAA2077390.1"/>
    <property type="molecule type" value="Genomic_DNA"/>
</dbReference>
<sequence>MTEPGPAPFFHAPAPGRTDTRPEPPRRRPPGEIAALLREEVPGTGGSALPARPFVLPRRSYDELFGISRLVLALLRRAALARGTSWPARLAALGARSEDHPLLSGMDNTETGYCSLMARADVVVGADGPRLLDFHVGGAFPGAVETSGLARVWGRVYGAGDGPPFAGHDPLATRAEAFAEVCARRRLPRAVAVLGRAEDLDPHADAGENPKAGARYAEREVAGFRERGFAADFFEPGALPEALGRPARLRYPLGLCRFSPTAWARAGLDTGPVRDAQRAGLLLLPPQSGGLLADRRVLALVSAGLPWMTRGERELTDRWLPWTRPTLAGRTPWRDGERELPDAVLADREAYVLKSAVRDAGHVLVGRRTDEARWRRAVEDAFRRGDGVVQEYVEPLSCPLELTDGETVWTAPVTPVFGPMLFGGRPGGCWGRYALPGSPAPAGHNAVPAHNAVLADAAPGRSAGTGVSAPGARGAARRSR</sequence>
<protein>
    <recommendedName>
        <fullName evidence="4">Glutathionylspermidine synthase pre-ATP-grasp-like domain-containing protein</fullName>
    </recommendedName>
</protein>
<evidence type="ECO:0000256" key="1">
    <source>
        <dbReference type="SAM" id="MobiDB-lite"/>
    </source>
</evidence>
<accession>A0ABP5HHU0</accession>
<evidence type="ECO:0008006" key="4">
    <source>
        <dbReference type="Google" id="ProtNLM"/>
    </source>
</evidence>